<comment type="caution">
    <text evidence="1">The sequence shown here is derived from an EMBL/GenBank/DDBJ whole genome shotgun (WGS) entry which is preliminary data.</text>
</comment>
<proteinExistence type="predicted"/>
<dbReference type="EMBL" id="CM042016">
    <property type="protein sequence ID" value="KAI3698756.1"/>
    <property type="molecule type" value="Genomic_DNA"/>
</dbReference>
<evidence type="ECO:0000313" key="1">
    <source>
        <dbReference type="EMBL" id="KAI3698756.1"/>
    </source>
</evidence>
<reference evidence="2" key="1">
    <citation type="journal article" date="2022" name="Mol. Ecol. Resour.">
        <title>The genomes of chicory, endive, great burdock and yacon provide insights into Asteraceae palaeo-polyploidization history and plant inulin production.</title>
        <authorList>
            <person name="Fan W."/>
            <person name="Wang S."/>
            <person name="Wang H."/>
            <person name="Wang A."/>
            <person name="Jiang F."/>
            <person name="Liu H."/>
            <person name="Zhao H."/>
            <person name="Xu D."/>
            <person name="Zhang Y."/>
        </authorList>
    </citation>
    <scope>NUCLEOTIDE SEQUENCE [LARGE SCALE GENOMIC DNA]</scope>
    <source>
        <strain evidence="2">cv. Punajuju</strain>
    </source>
</reference>
<dbReference type="Proteomes" id="UP001055811">
    <property type="component" value="Linkage Group LG08"/>
</dbReference>
<keyword evidence="2" id="KW-1185">Reference proteome</keyword>
<reference evidence="1 2" key="2">
    <citation type="journal article" date="2022" name="Mol. Ecol. Resour.">
        <title>The genomes of chicory, endive, great burdock and yacon provide insights into Asteraceae paleo-polyploidization history and plant inulin production.</title>
        <authorList>
            <person name="Fan W."/>
            <person name="Wang S."/>
            <person name="Wang H."/>
            <person name="Wang A."/>
            <person name="Jiang F."/>
            <person name="Liu H."/>
            <person name="Zhao H."/>
            <person name="Xu D."/>
            <person name="Zhang Y."/>
        </authorList>
    </citation>
    <scope>NUCLEOTIDE SEQUENCE [LARGE SCALE GENOMIC DNA]</scope>
    <source>
        <strain evidence="2">cv. Punajuju</strain>
        <tissue evidence="1">Leaves</tissue>
    </source>
</reference>
<evidence type="ECO:0000313" key="2">
    <source>
        <dbReference type="Proteomes" id="UP001055811"/>
    </source>
</evidence>
<name>A0ACB8ZN42_CICIN</name>
<organism evidence="1 2">
    <name type="scientific">Cichorium intybus</name>
    <name type="common">Chicory</name>
    <dbReference type="NCBI Taxonomy" id="13427"/>
    <lineage>
        <taxon>Eukaryota</taxon>
        <taxon>Viridiplantae</taxon>
        <taxon>Streptophyta</taxon>
        <taxon>Embryophyta</taxon>
        <taxon>Tracheophyta</taxon>
        <taxon>Spermatophyta</taxon>
        <taxon>Magnoliopsida</taxon>
        <taxon>eudicotyledons</taxon>
        <taxon>Gunneridae</taxon>
        <taxon>Pentapetalae</taxon>
        <taxon>asterids</taxon>
        <taxon>campanulids</taxon>
        <taxon>Asterales</taxon>
        <taxon>Asteraceae</taxon>
        <taxon>Cichorioideae</taxon>
        <taxon>Cichorieae</taxon>
        <taxon>Cichoriinae</taxon>
        <taxon>Cichorium</taxon>
    </lineage>
</organism>
<accession>A0ACB8ZN42</accession>
<gene>
    <name evidence="1" type="ORF">L2E82_42558</name>
</gene>
<sequence length="541" mass="58814">MNRQERNEWREVRRRRSSTVPASKFQVGVNDPSIFSFFVSNLPGDANKMEIWRACSKFGELVDVYIAGRRDVSGAFFAFVRFANVRNPAIIEKELNGVSCRGRRLIANFAKHPRAAPSPAPNRSAAGVANPIPQASRDSRSFADVTRGKSHTDPVPPIPLSCIREVQDWACKSVLLGEVKNFDTLCNFPSLLAFDGYDVGEIKYLGGMHVVVKFNSDRAATVFKANKCIWLKWLNWVDHVGSRSVRFERIAWIKITGVPLLAWDESNFAAIAGNFGKVIVNANPFWNCSDVEDDWIPFKPFVVGSQSGSEDESDDEDGISDTWQHERVDLEDGEINPVEDDNPSPDAISTVAMPVPVEVVPSPSNLGSRVENNSVDPNYKDVSNGGGSSPCVPDNSNSGSPVGLVHLGPRHSKPTASPFVNEISSSPDFEPGESMVKRRRTKKKNKGDRVGSFPPSGSPGQNAAIPTSSSPSIDLNRCADAPLSSNQIVEPNGSPPHSVSSSSRELDHTIEIGNQVGFQIIMDNSAFLEAVSGGGANKSPQ</sequence>
<protein>
    <submittedName>
        <fullName evidence="1">Uncharacterized protein</fullName>
    </submittedName>
</protein>